<accession>A0A8S1F282</accession>
<reference evidence="4 5" key="1">
    <citation type="submission" date="2020-04" db="EMBL/GenBank/DDBJ databases">
        <authorList>
            <person name="Laetsch R D."/>
            <person name="Stevens L."/>
            <person name="Kumar S."/>
            <person name="Blaxter L. M."/>
        </authorList>
    </citation>
    <scope>NUCLEOTIDE SEQUENCE [LARGE SCALE GENOMIC DNA]</scope>
</reference>
<dbReference type="InterPro" id="IPR051595">
    <property type="entry name" value="GH25_Enzymes"/>
</dbReference>
<proteinExistence type="inferred from homology"/>
<evidence type="ECO:0000256" key="3">
    <source>
        <dbReference type="SAM" id="SignalP"/>
    </source>
</evidence>
<evidence type="ECO:0000313" key="4">
    <source>
        <dbReference type="EMBL" id="CAB3404610.1"/>
    </source>
</evidence>
<dbReference type="CDD" id="cd06416">
    <property type="entry name" value="GH25_Lys1-like"/>
    <property type="match status" value="1"/>
</dbReference>
<dbReference type="Proteomes" id="UP000494206">
    <property type="component" value="Unassembled WGS sequence"/>
</dbReference>
<dbReference type="GO" id="GO:0007165">
    <property type="term" value="P:signal transduction"/>
    <property type="evidence" value="ECO:0007669"/>
    <property type="project" value="TreeGrafter"/>
</dbReference>
<dbReference type="InterPro" id="IPR002053">
    <property type="entry name" value="Glyco_hydro_25"/>
</dbReference>
<dbReference type="PANTHER" id="PTHR23208:SF14">
    <property type="entry name" value="GLYCOSIDE HYDROLASE FAMILY 25 PROTEIN-RELATED"/>
    <property type="match status" value="1"/>
</dbReference>
<keyword evidence="5" id="KW-1185">Reference proteome</keyword>
<dbReference type="Gene3D" id="3.20.20.80">
    <property type="entry name" value="Glycosidases"/>
    <property type="match status" value="1"/>
</dbReference>
<evidence type="ECO:0000256" key="1">
    <source>
        <dbReference type="ARBA" id="ARBA00010646"/>
    </source>
</evidence>
<gene>
    <name evidence="4" type="ORF">CBOVIS_LOCUS6913</name>
</gene>
<comment type="similarity">
    <text evidence="1">Belongs to the glycosyl hydrolase 25 family.</text>
</comment>
<evidence type="ECO:0000256" key="2">
    <source>
        <dbReference type="ARBA" id="ARBA00022729"/>
    </source>
</evidence>
<dbReference type="InterPro" id="IPR017853">
    <property type="entry name" value="GH"/>
</dbReference>
<dbReference type="GO" id="GO:0045087">
    <property type="term" value="P:innate immune response"/>
    <property type="evidence" value="ECO:0007669"/>
    <property type="project" value="TreeGrafter"/>
</dbReference>
<organism evidence="4 5">
    <name type="scientific">Caenorhabditis bovis</name>
    <dbReference type="NCBI Taxonomy" id="2654633"/>
    <lineage>
        <taxon>Eukaryota</taxon>
        <taxon>Metazoa</taxon>
        <taxon>Ecdysozoa</taxon>
        <taxon>Nematoda</taxon>
        <taxon>Chromadorea</taxon>
        <taxon>Rhabditida</taxon>
        <taxon>Rhabditina</taxon>
        <taxon>Rhabditomorpha</taxon>
        <taxon>Rhabditoidea</taxon>
        <taxon>Rhabditidae</taxon>
        <taxon>Peloderinae</taxon>
        <taxon>Caenorhabditis</taxon>
    </lineage>
</organism>
<protein>
    <submittedName>
        <fullName evidence="4">Uncharacterized protein</fullName>
    </submittedName>
</protein>
<dbReference type="GO" id="GO:0016998">
    <property type="term" value="P:cell wall macromolecule catabolic process"/>
    <property type="evidence" value="ECO:0007669"/>
    <property type="project" value="InterPro"/>
</dbReference>
<keyword evidence="2 3" id="KW-0732">Signal</keyword>
<dbReference type="AlphaFoldDB" id="A0A8S1F282"/>
<dbReference type="OrthoDB" id="25039at2759"/>
<dbReference type="GO" id="GO:0009253">
    <property type="term" value="P:peptidoglycan catabolic process"/>
    <property type="evidence" value="ECO:0007669"/>
    <property type="project" value="InterPro"/>
</dbReference>
<name>A0A8S1F282_9PELO</name>
<comment type="caution">
    <text evidence="4">The sequence shown here is derived from an EMBL/GenBank/DDBJ whole genome shotgun (WGS) entry which is preliminary data.</text>
</comment>
<feature type="signal peptide" evidence="3">
    <location>
        <begin position="1"/>
        <end position="16"/>
    </location>
</feature>
<dbReference type="PROSITE" id="PS51904">
    <property type="entry name" value="GLYCOSYL_HYDROL_F25_2"/>
    <property type="match status" value="1"/>
</dbReference>
<dbReference type="EMBL" id="CADEPM010000004">
    <property type="protein sequence ID" value="CAB3404610.1"/>
    <property type="molecule type" value="Genomic_DNA"/>
</dbReference>
<sequence>MLKTLILATFVACSAAFVVPKTLPFVDSSLPITFKGVIAEPAPKVISNSATYGFAIDFSVPATLQQLQAVRQAGYNVVFIRGYTPAGQGTFDTNSVTSLRNAYSAGLGIEVYMTPQPASSKQGYQQLDEVYNGMTTNGITIRAIWIQVTSPANWPGTVQQHINFINSIVARARQYGLAVGIYTNNYDWSQITGGWNSVGNDVLLWYWNVLGGGTSGETPADFSDFRSFGNWIAPSVKQFAQVEVVAGITVNRNVYTNAGAELTSVSDKQEDKIVAGNLALRIH</sequence>
<dbReference type="PANTHER" id="PTHR23208">
    <property type="entry name" value="LYSOZYME PROTEIN"/>
    <property type="match status" value="1"/>
</dbReference>
<dbReference type="SUPFAM" id="SSF51445">
    <property type="entry name" value="(Trans)glycosidases"/>
    <property type="match status" value="1"/>
</dbReference>
<feature type="chain" id="PRO_5035733527" evidence="3">
    <location>
        <begin position="17"/>
        <end position="283"/>
    </location>
</feature>
<dbReference type="GO" id="GO:0003796">
    <property type="term" value="F:lysozyme activity"/>
    <property type="evidence" value="ECO:0007669"/>
    <property type="project" value="InterPro"/>
</dbReference>
<evidence type="ECO:0000313" key="5">
    <source>
        <dbReference type="Proteomes" id="UP000494206"/>
    </source>
</evidence>